<dbReference type="InterPro" id="IPR001810">
    <property type="entry name" value="F-box_dom"/>
</dbReference>
<feature type="compositionally biased region" description="Polar residues" evidence="4">
    <location>
        <begin position="1065"/>
        <end position="1079"/>
    </location>
</feature>
<sequence>MSAISTDGTVMGQDHNKNKKRPNTYNVKRMDNINNSNINTTKTNNARASDATISSNSTIKRRKLTNIAISTSEQEESNYTDDDLIKQNIIPPEVLYRLKDFSLFNDAPNDFFIALAKVLRLVQYNPQEYIVKFGEPAKSMYWILRGTVGVTSTDGEAIYAELAAGSFFGEIGIMFNCPRTATVVARTKVLLGVLTKDSLTQVLSGYPKIEQIIRDEAQERLRMQEKKKSLLKMSLPLISRKVSIVPLPLPFRSFSENRIKIKSLENNNDNIFNISEVANDHDIVPGPALPPVASSQMELASASLFDSFSLKSYSVNPNLNNLKNVISNKNINIDDSALRDMKRRTTFTAIDNIDNSISIREFLCSLKMFESLPGNIMHELALDVEILRYRPMEYIFKSGEFGRDIYFIVYGEVEVINKEGVLARLTPMMYFGEFAFLSTLNDNILNPRSADIRTISDCEILQIKATTLDSICQKYPTIYEEFKNTASERINNNDHHNRPNSSKFFQKNENSSLEENNSGMFKQFSFGNNIDMVKGYSSSSDVDPIFSNSESTITNQTESQKPSNYHRSHSLTQESVEPTTATISTISKIDSSDNKKLFNDSSTRSSMFKSFSFEKSNKESRPQSSMLTMPPLNPVGGSIQKFSNFQKSNFQYATLDFRRRLSNINCGRRRSSVLNIGPFPDTIFLKIFQMLDLKTLTKCARVCLRWKQLIYLSSALFTELDLTPYCKEMNDQSIMQITKLVGSRPQRIDISNCYHVTDEGFSYMVNEIGIRGNIKELIMRNNWNLSAMAIMDLSIACKSLLKLDLSNCRKVKDDVMIRLIGYEKDYSEGCHQLEELSLGYCKYLTDRTMHHIINNAAERLVSLDLSRCTTITDNGFIHFSNKTFYKLKRLILKDCTFLSDRAVESISVSCPALEVLDLTFCCMLSDYSLKLLGYGCKNLIDLNLSFCGAAVSDYSLHDLIQMIHLKNLSIKGCVRVTREGVDMILTQIQNLKVLNLLQCSRVNIFRGVQVEPFDRSDGCNYSCLKIKPHGRINLKGLSIIGLVQMSFETENSVSSVEVEHKNDNSKNNTSIPSFRINNEVQNNGSVNELSTAYLESDGKKAEENNEGSVELKSNISIVANNNDIPSYSRVEDENENGDETLTPKDYISGSDTKSPLVSNQGLDDPTKRRATACNRCHSLKVKCVPSDPTVEYSTCKRCLKKNITCEFNIATKKKKNIAIPNSMKLKIQDNEIQKLKEELQRKDQLIKLLRGFTDEEEERMVSEISSHERLRMYNNEIKELENVSQNSVNSEEFVRNSERRVKICESQMSSLDIIGKNLLTHSQCAKLLNIFVTKIHPRYPLVDLPRNISIDYLRKDEPLLFVIMVYIGTVADLEPSDITIETQLQLECLISKSISQEILLVGNKSIQLLKCTLLYSIWYIPPELFHHRRYHMFSALCVSMAHDLGISGRPFFFYNKDDGSVKKASVVSNGQGIDLKALVLDVYVVYMSISLFLKRIVFLQWTEYLDQSCQILENSNMRCYKMIALYARMNHLMEIIYRNVHKSSEQTTVLELSGSKNKFQLAEYLDLLNKLKERIASGFEPNSSDYNALMAYLYSVQAYIYEPSLQILIGSKEYVSPEYKNVFFSTLTQICESCLLSLKHFNQLTIDEIVSNPLFHTSRILYTSGMLLRIRYLSLTIPKSGKACLFTEECISTIKLLTDKIDETAKKYPKNHFIKKIAIVLGLFIHTCLSQWYISYKTLLNDIKMQTPLFVDPSLRTNILSSANRSDIRNESPTISTTHILPLTDMPTNEDSISIKRRKVDEPTRISTFKPAISTLLQQGEVGVVTPQTQIQNISERFNSNSQRTRSPLFSNNAPSPPTPLLYLGSNNGSAHDANSTHSGSETPLIRFTPNSVAEDNRNFINVTTGGSFSENQLGVLNGTNVKKVNLTNKNTDGSPNDWEFQYKAFNDEFWSDLFFGNGENGDVNVPNIDADALNLVAKKTRKTARPQQLRASLVPGTVLILLAGRFRGKRVVYLKHLEDNTLLVSGPFKVNGVPLRRVNARYVIATQTKVDVASLDLAKFDVAYFAREKSNKKSKSEKDFFGDNAAKKEIKSERVEDQKVVDKALISEIKKTPLLKQYLASSFSLKSGDKPHSMVF</sequence>
<accession>A0A9P7BHB3</accession>
<evidence type="ECO:0000313" key="8">
    <source>
        <dbReference type="EMBL" id="KAG0691096.1"/>
    </source>
</evidence>
<dbReference type="InterPro" id="IPR041997">
    <property type="entry name" value="Ribosomal_eL6_KOW"/>
</dbReference>
<feature type="domain" description="Cyclic nucleotide-binding" evidence="5">
    <location>
        <begin position="103"/>
        <end position="220"/>
    </location>
</feature>
<dbReference type="PANTHER" id="PTHR10715:SF0">
    <property type="entry name" value="LARGE RIBOSOMAL SUBUNIT PROTEIN EL6"/>
    <property type="match status" value="1"/>
</dbReference>
<dbReference type="InterPro" id="IPR006553">
    <property type="entry name" value="Leu-rich_rpt_Cys-con_subtyp"/>
</dbReference>
<dbReference type="InterPro" id="IPR014722">
    <property type="entry name" value="Rib_uL2_dom2"/>
</dbReference>
<feature type="domain" description="F-box" evidence="7">
    <location>
        <begin position="673"/>
        <end position="720"/>
    </location>
</feature>
<dbReference type="GO" id="GO:0003723">
    <property type="term" value="F:RNA binding"/>
    <property type="evidence" value="ECO:0007669"/>
    <property type="project" value="TreeGrafter"/>
</dbReference>
<keyword evidence="2" id="KW-0689">Ribosomal protein</keyword>
<dbReference type="PROSITE" id="PS50048">
    <property type="entry name" value="ZN2_CY6_FUNGAL_2"/>
    <property type="match status" value="1"/>
</dbReference>
<dbReference type="SUPFAM" id="SSF57701">
    <property type="entry name" value="Zn2/Cys6 DNA-binding domain"/>
    <property type="match status" value="1"/>
</dbReference>
<feature type="compositionally biased region" description="Low complexity" evidence="4">
    <location>
        <begin position="32"/>
        <end position="45"/>
    </location>
</feature>
<dbReference type="SMART" id="SM00066">
    <property type="entry name" value="GAL4"/>
    <property type="match status" value="1"/>
</dbReference>
<dbReference type="PROSITE" id="PS00463">
    <property type="entry name" value="ZN2_CY6_FUNGAL_1"/>
    <property type="match status" value="1"/>
</dbReference>
<dbReference type="EMBL" id="PUHW01000008">
    <property type="protein sequence ID" value="KAG0691096.1"/>
    <property type="molecule type" value="Genomic_DNA"/>
</dbReference>
<dbReference type="GO" id="GO:0000027">
    <property type="term" value="P:ribosomal large subunit assembly"/>
    <property type="evidence" value="ECO:0007669"/>
    <property type="project" value="TreeGrafter"/>
</dbReference>
<dbReference type="CDD" id="cd13156">
    <property type="entry name" value="KOW_RPL6"/>
    <property type="match status" value="1"/>
</dbReference>
<protein>
    <submittedName>
        <fullName evidence="8">Uncharacterized protein</fullName>
    </submittedName>
</protein>
<dbReference type="PROSITE" id="PS00889">
    <property type="entry name" value="CNMP_BINDING_2"/>
    <property type="match status" value="1"/>
</dbReference>
<feature type="region of interest" description="Disordered" evidence="4">
    <location>
        <begin position="1058"/>
        <end position="1079"/>
    </location>
</feature>
<feature type="region of interest" description="Disordered" evidence="4">
    <location>
        <begin position="1126"/>
        <end position="1167"/>
    </location>
</feature>
<dbReference type="FunFam" id="2.30.30.30:FF:000014">
    <property type="entry name" value="60S ribosomal protein L6"/>
    <property type="match status" value="1"/>
</dbReference>
<feature type="domain" description="Zn(2)-C6 fungal-type" evidence="6">
    <location>
        <begin position="1172"/>
        <end position="1207"/>
    </location>
</feature>
<dbReference type="Gene3D" id="3.80.10.10">
    <property type="entry name" value="Ribonuclease Inhibitor"/>
    <property type="match status" value="2"/>
</dbReference>
<dbReference type="InterPro" id="IPR018490">
    <property type="entry name" value="cNMP-bd_dom_sf"/>
</dbReference>
<dbReference type="Pfam" id="PF01159">
    <property type="entry name" value="Ribosomal_L6e"/>
    <property type="match status" value="1"/>
</dbReference>
<dbReference type="InterPro" id="IPR000915">
    <property type="entry name" value="60S_ribosomal_eL6"/>
</dbReference>
<dbReference type="InterPro" id="IPR008991">
    <property type="entry name" value="Translation_prot_SH3-like_sf"/>
</dbReference>
<dbReference type="Gene3D" id="2.60.120.10">
    <property type="entry name" value="Jelly Rolls"/>
    <property type="match status" value="2"/>
</dbReference>
<dbReference type="Proteomes" id="UP000697127">
    <property type="component" value="Unassembled WGS sequence"/>
</dbReference>
<dbReference type="PANTHER" id="PTHR10715">
    <property type="entry name" value="60S RIBOSOMAL PROTEIN L6"/>
    <property type="match status" value="1"/>
</dbReference>
<reference evidence="8" key="1">
    <citation type="submission" date="2020-11" db="EMBL/GenBank/DDBJ databases">
        <title>Kefir isolates.</title>
        <authorList>
            <person name="Marcisauskas S."/>
            <person name="Kim Y."/>
            <person name="Blasche S."/>
        </authorList>
    </citation>
    <scope>NUCLEOTIDE SEQUENCE</scope>
    <source>
        <strain evidence="8">Olga-1</strain>
    </source>
</reference>
<evidence type="ECO:0000313" key="9">
    <source>
        <dbReference type="Proteomes" id="UP000697127"/>
    </source>
</evidence>
<dbReference type="GO" id="GO:0002181">
    <property type="term" value="P:cytoplasmic translation"/>
    <property type="evidence" value="ECO:0007669"/>
    <property type="project" value="TreeGrafter"/>
</dbReference>
<feature type="compositionally biased region" description="Polar residues" evidence="4">
    <location>
        <begin position="1149"/>
        <end position="1161"/>
    </location>
</feature>
<evidence type="ECO:0000256" key="4">
    <source>
        <dbReference type="SAM" id="MobiDB-lite"/>
    </source>
</evidence>
<dbReference type="Gene3D" id="2.30.30.30">
    <property type="match status" value="1"/>
</dbReference>
<dbReference type="InterPro" id="IPR032675">
    <property type="entry name" value="LRR_dom_sf"/>
</dbReference>
<evidence type="ECO:0000256" key="1">
    <source>
        <dbReference type="ARBA" id="ARBA00010592"/>
    </source>
</evidence>
<dbReference type="CDD" id="cd12148">
    <property type="entry name" value="fungal_TF_MHR"/>
    <property type="match status" value="1"/>
</dbReference>
<dbReference type="PROSITE" id="PS50181">
    <property type="entry name" value="FBOX"/>
    <property type="match status" value="1"/>
</dbReference>
<feature type="domain" description="Cyclic nucleotide-binding" evidence="5">
    <location>
        <begin position="368"/>
        <end position="471"/>
    </location>
</feature>
<evidence type="ECO:0000259" key="6">
    <source>
        <dbReference type="PROSITE" id="PS50048"/>
    </source>
</evidence>
<feature type="region of interest" description="Disordered" evidence="4">
    <location>
        <begin position="490"/>
        <end position="514"/>
    </location>
</feature>
<evidence type="ECO:0000256" key="3">
    <source>
        <dbReference type="ARBA" id="ARBA00023274"/>
    </source>
</evidence>
<keyword evidence="9" id="KW-1185">Reference proteome</keyword>
<dbReference type="GO" id="GO:0003735">
    <property type="term" value="F:structural constituent of ribosome"/>
    <property type="evidence" value="ECO:0007669"/>
    <property type="project" value="InterPro"/>
</dbReference>
<dbReference type="SUPFAM" id="SSF50104">
    <property type="entry name" value="Translation proteins SH3-like domain"/>
    <property type="match status" value="1"/>
</dbReference>
<evidence type="ECO:0000259" key="7">
    <source>
        <dbReference type="PROSITE" id="PS50181"/>
    </source>
</evidence>
<keyword evidence="3" id="KW-0687">Ribonucleoprotein</keyword>
<comment type="caution">
    <text evidence="8">The sequence shown here is derived from an EMBL/GenBank/DDBJ whole genome shotgun (WGS) entry which is preliminary data.</text>
</comment>
<evidence type="ECO:0000259" key="5">
    <source>
        <dbReference type="PROSITE" id="PS50042"/>
    </source>
</evidence>
<gene>
    <name evidence="8" type="ORF">C6P40_005015</name>
</gene>
<dbReference type="SMART" id="SM00367">
    <property type="entry name" value="LRR_CC"/>
    <property type="match status" value="8"/>
</dbReference>
<name>A0A9P7BHB3_9ASCO</name>
<dbReference type="PROSITE" id="PS50042">
    <property type="entry name" value="CNMP_BINDING_3"/>
    <property type="match status" value="2"/>
</dbReference>
<dbReference type="InterPro" id="IPR000595">
    <property type="entry name" value="cNMP-bd_dom"/>
</dbReference>
<dbReference type="InterPro" id="IPR001138">
    <property type="entry name" value="Zn2Cys6_DnaBD"/>
</dbReference>
<dbReference type="InterPro" id="IPR018488">
    <property type="entry name" value="cNMP-bd_CS"/>
</dbReference>
<feature type="region of interest" description="Disordered" evidence="4">
    <location>
        <begin position="1839"/>
        <end position="1886"/>
    </location>
</feature>
<dbReference type="SMART" id="SM00100">
    <property type="entry name" value="cNMP"/>
    <property type="match status" value="2"/>
</dbReference>
<dbReference type="GO" id="GO:0008270">
    <property type="term" value="F:zinc ion binding"/>
    <property type="evidence" value="ECO:0007669"/>
    <property type="project" value="InterPro"/>
</dbReference>
<feature type="region of interest" description="Disordered" evidence="4">
    <location>
        <begin position="1"/>
        <end position="53"/>
    </location>
</feature>
<evidence type="ECO:0000256" key="2">
    <source>
        <dbReference type="ARBA" id="ARBA00022980"/>
    </source>
</evidence>
<proteinExistence type="inferred from homology"/>
<dbReference type="InterPro" id="IPR036047">
    <property type="entry name" value="F-box-like_dom_sf"/>
</dbReference>
<feature type="region of interest" description="Disordered" evidence="4">
    <location>
        <begin position="547"/>
        <end position="579"/>
    </location>
</feature>
<dbReference type="GO" id="GO:0022625">
    <property type="term" value="C:cytosolic large ribosomal subunit"/>
    <property type="evidence" value="ECO:0007669"/>
    <property type="project" value="TreeGrafter"/>
</dbReference>
<dbReference type="SUPFAM" id="SSF81383">
    <property type="entry name" value="F-box domain"/>
    <property type="match status" value="1"/>
</dbReference>
<feature type="compositionally biased region" description="Polar residues" evidence="4">
    <location>
        <begin position="1865"/>
        <end position="1882"/>
    </location>
</feature>
<dbReference type="CDD" id="cd00038">
    <property type="entry name" value="CAP_ED"/>
    <property type="match status" value="2"/>
</dbReference>
<dbReference type="SUPFAM" id="SSF51206">
    <property type="entry name" value="cAMP-binding domain-like"/>
    <property type="match status" value="2"/>
</dbReference>
<dbReference type="GO" id="GO:0000981">
    <property type="term" value="F:DNA-binding transcription factor activity, RNA polymerase II-specific"/>
    <property type="evidence" value="ECO:0007669"/>
    <property type="project" value="InterPro"/>
</dbReference>
<dbReference type="Pfam" id="PF12937">
    <property type="entry name" value="F-box-like"/>
    <property type="match status" value="1"/>
</dbReference>
<dbReference type="SUPFAM" id="SSF52047">
    <property type="entry name" value="RNI-like"/>
    <property type="match status" value="1"/>
</dbReference>
<dbReference type="Pfam" id="PF00172">
    <property type="entry name" value="Zn_clus"/>
    <property type="match status" value="1"/>
</dbReference>
<comment type="similarity">
    <text evidence="1">Belongs to the eukaryotic ribosomal protein eL6 family.</text>
</comment>
<dbReference type="Gene3D" id="4.10.240.10">
    <property type="entry name" value="Zn(2)-C6 fungal-type DNA-binding domain"/>
    <property type="match status" value="1"/>
</dbReference>
<organism evidence="8 9">
    <name type="scientific">Pichia californica</name>
    <dbReference type="NCBI Taxonomy" id="460514"/>
    <lineage>
        <taxon>Eukaryota</taxon>
        <taxon>Fungi</taxon>
        <taxon>Dikarya</taxon>
        <taxon>Ascomycota</taxon>
        <taxon>Saccharomycotina</taxon>
        <taxon>Pichiomycetes</taxon>
        <taxon>Pichiales</taxon>
        <taxon>Pichiaceae</taxon>
        <taxon>Pichia</taxon>
    </lineage>
</organism>
<dbReference type="CDD" id="cd00067">
    <property type="entry name" value="GAL4"/>
    <property type="match status" value="1"/>
</dbReference>
<dbReference type="InterPro" id="IPR036864">
    <property type="entry name" value="Zn2-C6_fun-type_DNA-bd_sf"/>
</dbReference>
<feature type="compositionally biased region" description="Polar residues" evidence="4">
    <location>
        <begin position="1839"/>
        <end position="1854"/>
    </location>
</feature>
<dbReference type="Pfam" id="PF00027">
    <property type="entry name" value="cNMP_binding"/>
    <property type="match status" value="2"/>
</dbReference>
<feature type="compositionally biased region" description="Polar residues" evidence="4">
    <location>
        <begin position="547"/>
        <end position="563"/>
    </location>
</feature>
<dbReference type="InterPro" id="IPR014710">
    <property type="entry name" value="RmlC-like_jellyroll"/>
</dbReference>
<dbReference type="FunFam" id="2.60.120.10:FF:000057">
    <property type="entry name" value="Cyclic nucleotide-binding domain protein"/>
    <property type="match status" value="1"/>
</dbReference>